<dbReference type="NCBIfam" id="TIGR02116">
    <property type="entry name" value="toxin_Txe_YoeB"/>
    <property type="match status" value="1"/>
</dbReference>
<proteinExistence type="inferred from homology"/>
<evidence type="ECO:0000256" key="6">
    <source>
        <dbReference type="ARBA" id="ARBA00030388"/>
    </source>
</evidence>
<evidence type="ECO:0000256" key="7">
    <source>
        <dbReference type="SAM" id="MobiDB-lite"/>
    </source>
</evidence>
<dbReference type="InterPro" id="IPR007712">
    <property type="entry name" value="RelE/ParE_toxin"/>
</dbReference>
<feature type="region of interest" description="Disordered" evidence="7">
    <location>
        <begin position="36"/>
        <end position="55"/>
    </location>
</feature>
<evidence type="ECO:0000256" key="3">
    <source>
        <dbReference type="ARBA" id="ARBA00022722"/>
    </source>
</evidence>
<gene>
    <name evidence="8" type="ORF">SAMN05421738_1374</name>
</gene>
<dbReference type="GO" id="GO:0016787">
    <property type="term" value="F:hydrolase activity"/>
    <property type="evidence" value="ECO:0007669"/>
    <property type="project" value="UniProtKB-KW"/>
</dbReference>
<dbReference type="SUPFAM" id="SSF143011">
    <property type="entry name" value="RelE-like"/>
    <property type="match status" value="1"/>
</dbReference>
<dbReference type="InterPro" id="IPR009614">
    <property type="entry name" value="YoeB_toxin"/>
</dbReference>
<keyword evidence="9" id="KW-1185">Reference proteome</keyword>
<dbReference type="GO" id="GO:0004519">
    <property type="term" value="F:endonuclease activity"/>
    <property type="evidence" value="ECO:0007669"/>
    <property type="project" value="UniProtKB-KW"/>
</dbReference>
<keyword evidence="4" id="KW-0255">Endonuclease</keyword>
<keyword evidence="5" id="KW-0378">Hydrolase</keyword>
<reference evidence="9" key="1">
    <citation type="submission" date="2016-10" db="EMBL/GenBank/DDBJ databases">
        <authorList>
            <person name="Varghese N."/>
            <person name="Submissions S."/>
        </authorList>
    </citation>
    <scope>NUCLEOTIDE SEQUENCE [LARGE SCALE GENOMIC DNA]</scope>
    <source>
        <strain evidence="9">XJ109</strain>
    </source>
</reference>
<evidence type="ECO:0000256" key="4">
    <source>
        <dbReference type="ARBA" id="ARBA00022759"/>
    </source>
</evidence>
<dbReference type="InterPro" id="IPR035093">
    <property type="entry name" value="RelE/ParE_toxin_dom_sf"/>
</dbReference>
<evidence type="ECO:0000256" key="5">
    <source>
        <dbReference type="ARBA" id="ARBA00022801"/>
    </source>
</evidence>
<keyword evidence="2" id="KW-1277">Toxin-antitoxin system</keyword>
<dbReference type="PANTHER" id="PTHR38039:SF1">
    <property type="entry name" value="TOXIN YOEB"/>
    <property type="match status" value="1"/>
</dbReference>
<comment type="similarity">
    <text evidence="1">Belongs to the YoeB family.</text>
</comment>
<dbReference type="RefSeq" id="WP_092910762.1">
    <property type="nucleotide sequence ID" value="NZ_FOUZ01000037.1"/>
</dbReference>
<keyword evidence="3" id="KW-0540">Nuclease</keyword>
<dbReference type="OrthoDB" id="9801102at2"/>
<evidence type="ECO:0000256" key="1">
    <source>
        <dbReference type="ARBA" id="ARBA00008172"/>
    </source>
</evidence>
<dbReference type="PANTHER" id="PTHR38039">
    <property type="entry name" value="TOXIN YOEB"/>
    <property type="match status" value="1"/>
</dbReference>
<dbReference type="EMBL" id="FOUZ01000037">
    <property type="protein sequence ID" value="SFN74892.1"/>
    <property type="molecule type" value="Genomic_DNA"/>
</dbReference>
<dbReference type="Proteomes" id="UP000199149">
    <property type="component" value="Unassembled WGS sequence"/>
</dbReference>
<evidence type="ECO:0000313" key="9">
    <source>
        <dbReference type="Proteomes" id="UP000199149"/>
    </source>
</evidence>
<dbReference type="GO" id="GO:0045892">
    <property type="term" value="P:negative regulation of DNA-templated transcription"/>
    <property type="evidence" value="ECO:0007669"/>
    <property type="project" value="TreeGrafter"/>
</dbReference>
<dbReference type="Gene3D" id="3.30.2310.20">
    <property type="entry name" value="RelE-like"/>
    <property type="match status" value="1"/>
</dbReference>
<name>A0A1I5BJS0_9FLAO</name>
<dbReference type="NCBIfam" id="TIGR02385">
    <property type="entry name" value="RelE_StbE"/>
    <property type="match status" value="1"/>
</dbReference>
<protein>
    <recommendedName>
        <fullName evidence="6">Putative mRNA interferase YoeB</fullName>
    </recommendedName>
</protein>
<dbReference type="Pfam" id="PF06769">
    <property type="entry name" value="YoeB_toxin"/>
    <property type="match status" value="1"/>
</dbReference>
<evidence type="ECO:0000256" key="2">
    <source>
        <dbReference type="ARBA" id="ARBA00022649"/>
    </source>
</evidence>
<dbReference type="STRING" id="684065.SAMN05421738_1374"/>
<dbReference type="GO" id="GO:0006401">
    <property type="term" value="P:RNA catabolic process"/>
    <property type="evidence" value="ECO:0007669"/>
    <property type="project" value="InterPro"/>
</dbReference>
<organism evidence="8 9">
    <name type="scientific">Algoriella xinjiangensis</name>
    <dbReference type="NCBI Taxonomy" id="684065"/>
    <lineage>
        <taxon>Bacteria</taxon>
        <taxon>Pseudomonadati</taxon>
        <taxon>Bacteroidota</taxon>
        <taxon>Flavobacteriia</taxon>
        <taxon>Flavobacteriales</taxon>
        <taxon>Weeksellaceae</taxon>
        <taxon>Algoriella</taxon>
    </lineage>
</organism>
<sequence>MYNIDFTSYALEDLAKLKKSEPKAFKKVTKLIEELRTHPEMGTGHPKPLGSNRVGEWSRKITDKHRLIYTIDNEQIIVLVISAYGHYDDK</sequence>
<dbReference type="AlphaFoldDB" id="A0A1I5BJS0"/>
<accession>A0A1I5BJS0</accession>
<evidence type="ECO:0000313" key="8">
    <source>
        <dbReference type="EMBL" id="SFN74892.1"/>
    </source>
</evidence>